<reference evidence="7 8" key="1">
    <citation type="submission" date="2015-03" db="EMBL/GenBank/DDBJ databases">
        <authorList>
            <person name="Radwan O."/>
            <person name="Al-Naeli F.A."/>
            <person name="Rendon G.A."/>
            <person name="Fields C."/>
        </authorList>
    </citation>
    <scope>NUCLEOTIDE SEQUENCE [LARGE SCALE GENOMIC DNA]</scope>
    <source>
        <strain evidence="7">CR-DP1</strain>
    </source>
</reference>
<dbReference type="EMBL" id="LAEV01001859">
    <property type="protein sequence ID" value="KKA27212.1"/>
    <property type="molecule type" value="Genomic_DNA"/>
</dbReference>
<dbReference type="GO" id="GO:0044550">
    <property type="term" value="P:secondary metabolite biosynthetic process"/>
    <property type="evidence" value="ECO:0007669"/>
    <property type="project" value="UniProtKB-ARBA"/>
</dbReference>
<dbReference type="Pfam" id="PF00753">
    <property type="entry name" value="Lactamase_B"/>
    <property type="match status" value="2"/>
</dbReference>
<evidence type="ECO:0000259" key="6">
    <source>
        <dbReference type="SMART" id="SM00849"/>
    </source>
</evidence>
<dbReference type="InterPro" id="IPR050662">
    <property type="entry name" value="Sec-metab_biosynth-thioest"/>
</dbReference>
<dbReference type="PANTHER" id="PTHR23131:SF0">
    <property type="entry name" value="ENDORIBONUCLEASE LACTB2"/>
    <property type="match status" value="1"/>
</dbReference>
<dbReference type="Proteomes" id="UP000033483">
    <property type="component" value="Unassembled WGS sequence"/>
</dbReference>
<evidence type="ECO:0000256" key="2">
    <source>
        <dbReference type="ARBA" id="ARBA00006759"/>
    </source>
</evidence>
<dbReference type="SUPFAM" id="SSF56281">
    <property type="entry name" value="Metallo-hydrolase/oxidoreductase"/>
    <property type="match status" value="1"/>
</dbReference>
<dbReference type="InterPro" id="IPR047921">
    <property type="entry name" value="LACTB2-like_MBL-fold"/>
</dbReference>
<sequence length="288" mass="32197">MPLRHNHSPEVPAGLPKLPDVERLSERCIRIIGGNPSHFTLQGTNTYLLGTGRERILVDSGQGYANWIKDLRRVLEQENATVRDLLLTHWHPDHVGGINDLRALCPQVTVYKNAPGENQLHISDGAEFRACGVTLKAYHTPGHTTDHMVFLIVEEDTLITGDNVLGHGTAVFENLAIYTKSLQRMRTMFNGQAYPGHGPVVENGAAMISKYLEHRIKREKQVIEIMKKAGDEGRKVSELVAVMYPMLDTKLVRSAEGNVLQILQKLEGENLVVSEDMLGNGRWKWVAK</sequence>
<comment type="caution">
    <text evidence="7">The sequence shown here is derived from an EMBL/GenBank/DDBJ whole genome shotgun (WGS) entry which is preliminary data.</text>
</comment>
<dbReference type="GO" id="GO:0046872">
    <property type="term" value="F:metal ion binding"/>
    <property type="evidence" value="ECO:0007669"/>
    <property type="project" value="UniProtKB-KW"/>
</dbReference>
<evidence type="ECO:0000256" key="3">
    <source>
        <dbReference type="ARBA" id="ARBA00022723"/>
    </source>
</evidence>
<dbReference type="GO" id="GO:0016787">
    <property type="term" value="F:hydrolase activity"/>
    <property type="evidence" value="ECO:0007669"/>
    <property type="project" value="UniProtKB-KW"/>
</dbReference>
<dbReference type="PANTHER" id="PTHR23131">
    <property type="entry name" value="ENDORIBONUCLEASE LACTB2"/>
    <property type="match status" value="1"/>
</dbReference>
<dbReference type="InterPro" id="IPR041516">
    <property type="entry name" value="LACTB2_WH"/>
</dbReference>
<comment type="cofactor">
    <cofactor evidence="1">
        <name>Zn(2+)</name>
        <dbReference type="ChEBI" id="CHEBI:29105"/>
    </cofactor>
</comment>
<keyword evidence="8" id="KW-1185">Reference proteome</keyword>
<gene>
    <name evidence="7" type="ORF">TD95_002100</name>
</gene>
<dbReference type="InterPro" id="IPR036388">
    <property type="entry name" value="WH-like_DNA-bd_sf"/>
</dbReference>
<evidence type="ECO:0000313" key="7">
    <source>
        <dbReference type="EMBL" id="KKA27212.1"/>
    </source>
</evidence>
<accession>A0A0F4Z9L1</accession>
<dbReference type="InterPro" id="IPR036866">
    <property type="entry name" value="RibonucZ/Hydroxyglut_hydro"/>
</dbReference>
<evidence type="ECO:0000256" key="5">
    <source>
        <dbReference type="ARBA" id="ARBA00022833"/>
    </source>
</evidence>
<evidence type="ECO:0000256" key="1">
    <source>
        <dbReference type="ARBA" id="ARBA00001947"/>
    </source>
</evidence>
<proteinExistence type="inferred from homology"/>
<evidence type="ECO:0000313" key="8">
    <source>
        <dbReference type="Proteomes" id="UP000033483"/>
    </source>
</evidence>
<comment type="similarity">
    <text evidence="2">Belongs to the metallo-beta-lactamase superfamily. Glyoxalase II family.</text>
</comment>
<dbReference type="FunFam" id="3.60.15.10:FF:000041">
    <property type="entry name" value="Metallo-beta-lactamase domain protein"/>
    <property type="match status" value="1"/>
</dbReference>
<dbReference type="InterPro" id="IPR001279">
    <property type="entry name" value="Metallo-B-lactamas"/>
</dbReference>
<keyword evidence="3" id="KW-0479">Metal-binding</keyword>
<dbReference type="CDD" id="cd07722">
    <property type="entry name" value="LACTB2-like_MBL-fold"/>
    <property type="match status" value="1"/>
</dbReference>
<dbReference type="Pfam" id="PF17778">
    <property type="entry name" value="WHD_BLACT"/>
    <property type="match status" value="1"/>
</dbReference>
<dbReference type="SMART" id="SM00849">
    <property type="entry name" value="Lactamase_B"/>
    <property type="match status" value="1"/>
</dbReference>
<dbReference type="OrthoDB" id="17458at2759"/>
<protein>
    <recommendedName>
        <fullName evidence="6">Metallo-beta-lactamase domain-containing protein</fullName>
    </recommendedName>
</protein>
<dbReference type="Gene3D" id="1.10.10.10">
    <property type="entry name" value="Winged helix-like DNA-binding domain superfamily/Winged helix DNA-binding domain"/>
    <property type="match status" value="1"/>
</dbReference>
<feature type="domain" description="Metallo-beta-lactamase" evidence="6">
    <location>
        <begin position="43"/>
        <end position="197"/>
    </location>
</feature>
<keyword evidence="4" id="KW-0378">Hydrolase</keyword>
<dbReference type="Gene3D" id="3.60.15.10">
    <property type="entry name" value="Ribonuclease Z/Hydroxyacylglutathione hydrolase-like"/>
    <property type="match status" value="1"/>
</dbReference>
<name>A0A0F4Z9L1_9PEZI</name>
<keyword evidence="5" id="KW-0862">Zinc</keyword>
<dbReference type="AlphaFoldDB" id="A0A0F4Z9L1"/>
<evidence type="ECO:0000256" key="4">
    <source>
        <dbReference type="ARBA" id="ARBA00022801"/>
    </source>
</evidence>
<organism evidence="7 8">
    <name type="scientific">Thielaviopsis punctulata</name>
    <dbReference type="NCBI Taxonomy" id="72032"/>
    <lineage>
        <taxon>Eukaryota</taxon>
        <taxon>Fungi</taxon>
        <taxon>Dikarya</taxon>
        <taxon>Ascomycota</taxon>
        <taxon>Pezizomycotina</taxon>
        <taxon>Sordariomycetes</taxon>
        <taxon>Hypocreomycetidae</taxon>
        <taxon>Microascales</taxon>
        <taxon>Ceratocystidaceae</taxon>
        <taxon>Thielaviopsis</taxon>
    </lineage>
</organism>